<dbReference type="OMA" id="CLKDQYI"/>
<evidence type="ECO:0000313" key="3">
    <source>
        <dbReference type="EMBL" id="EZA59568.1"/>
    </source>
</evidence>
<evidence type="ECO:0000256" key="2">
    <source>
        <dbReference type="SAM" id="MobiDB-lite"/>
    </source>
</evidence>
<dbReference type="OrthoDB" id="7689914at2759"/>
<accession>A0A026WU93</accession>
<feature type="region of interest" description="Disordered" evidence="2">
    <location>
        <begin position="22"/>
        <end position="367"/>
    </location>
</feature>
<feature type="coiled-coil region" evidence="1">
    <location>
        <begin position="644"/>
        <end position="671"/>
    </location>
</feature>
<feature type="compositionally biased region" description="Basic and acidic residues" evidence="2">
    <location>
        <begin position="558"/>
        <end position="596"/>
    </location>
</feature>
<feature type="compositionally biased region" description="Basic and acidic residues" evidence="2">
    <location>
        <begin position="480"/>
        <end position="521"/>
    </location>
</feature>
<feature type="compositionally biased region" description="Polar residues" evidence="2">
    <location>
        <begin position="609"/>
        <end position="624"/>
    </location>
</feature>
<feature type="compositionally biased region" description="Polar residues" evidence="2">
    <location>
        <begin position="73"/>
        <end position="89"/>
    </location>
</feature>
<feature type="region of interest" description="Disordered" evidence="2">
    <location>
        <begin position="402"/>
        <end position="521"/>
    </location>
</feature>
<dbReference type="AlphaFoldDB" id="A0A026WU93"/>
<keyword evidence="1" id="KW-0175">Coiled coil</keyword>
<feature type="compositionally biased region" description="Polar residues" evidence="2">
    <location>
        <begin position="434"/>
        <end position="449"/>
    </location>
</feature>
<feature type="compositionally biased region" description="Low complexity" evidence="2">
    <location>
        <begin position="458"/>
        <end position="474"/>
    </location>
</feature>
<feature type="compositionally biased region" description="Acidic residues" evidence="2">
    <location>
        <begin position="258"/>
        <end position="269"/>
    </location>
</feature>
<organism evidence="3 4">
    <name type="scientific">Ooceraea biroi</name>
    <name type="common">Clonal raider ant</name>
    <name type="synonym">Cerapachys biroi</name>
    <dbReference type="NCBI Taxonomy" id="2015173"/>
    <lineage>
        <taxon>Eukaryota</taxon>
        <taxon>Metazoa</taxon>
        <taxon>Ecdysozoa</taxon>
        <taxon>Arthropoda</taxon>
        <taxon>Hexapoda</taxon>
        <taxon>Insecta</taxon>
        <taxon>Pterygota</taxon>
        <taxon>Neoptera</taxon>
        <taxon>Endopterygota</taxon>
        <taxon>Hymenoptera</taxon>
        <taxon>Apocrita</taxon>
        <taxon>Aculeata</taxon>
        <taxon>Formicoidea</taxon>
        <taxon>Formicidae</taxon>
        <taxon>Dorylinae</taxon>
        <taxon>Ooceraea</taxon>
    </lineage>
</organism>
<feature type="compositionally biased region" description="Basic and acidic residues" evidence="2">
    <location>
        <begin position="216"/>
        <end position="233"/>
    </location>
</feature>
<feature type="region of interest" description="Disordered" evidence="2">
    <location>
        <begin position="543"/>
        <end position="635"/>
    </location>
</feature>
<feature type="compositionally biased region" description="Polar residues" evidence="2">
    <location>
        <begin position="235"/>
        <end position="256"/>
    </location>
</feature>
<feature type="compositionally biased region" description="Basic and acidic residues" evidence="2">
    <location>
        <begin position="407"/>
        <end position="423"/>
    </location>
</feature>
<evidence type="ECO:0000256" key="1">
    <source>
        <dbReference type="SAM" id="Coils"/>
    </source>
</evidence>
<feature type="compositionally biased region" description="Basic and acidic residues" evidence="2">
    <location>
        <begin position="171"/>
        <end position="183"/>
    </location>
</feature>
<feature type="compositionally biased region" description="Basic and acidic residues" evidence="2">
    <location>
        <begin position="104"/>
        <end position="115"/>
    </location>
</feature>
<sequence>MLSSKANAALTRLKEIEEKYKMKRKQQNWNREEDSSISSVSIDLSENLSGKLKESPRNVSRPKLNIKMPDMRFNNQRAKSTTNKMTSRSLEGVDKVDPGVMVPLKDKSQVDRKQENLSSDTTTIQENSSIDSVSVGSVNSSSRSVLRSKTSRQDAASNKIPGRAGRTKAATKVEEERTSDKSSEISGEGKTSLDNSSTTKRSRVSKKSNDLSSSRSDLKSKEQPFNVEAKRPETANFSQKSWHSSRAESPSDNSIIEESVDTVVDDSEIISELSRIDESVAVKVEDSTNASQTSGRPEANDISVTTVESSSKHPVIEDGYANDTFEDASSSSTVRSELKFQNDEVTDEKNSDSKGEKVMDSVASKPSVTQVDLESASYVGDLGKIGGANYPDKATIHLIKSSNSIDSRLEEEGEHYQQTEFKRNTPNGKLHKMLQTNTSHKNVSSSKLSISERTETNTKVMSQRSSSKSMTSVSEIDQQESSRESRRKTDETGERTTMDSPKEFEKGNEHVLDERTSEERVSQVAEDALRKLHGDVTEALTKRQASLKTAGKASGDSPGRKTELRDDALTTRKITKVEGERRRSSAKNQEVERNSGREPSNTKKRQTRAKVTNSKLVKTRGSTGSRKEDRASNFDRKQMRVLRKRIVELRLRQERQDLQKYLRELKDLRLESSSTRSYFSPLEFPKIAEFTLDATDSESKLGDHAVFRERLSAIRRWLKDQYILYRDYCTMAQAINAHYVPTTLEDAKKVGAFPF</sequence>
<gene>
    <name evidence="3" type="ORF">X777_00411</name>
</gene>
<reference evidence="3 4" key="1">
    <citation type="journal article" date="2014" name="Curr. Biol.">
        <title>The genome of the clonal raider ant Cerapachys biroi.</title>
        <authorList>
            <person name="Oxley P.R."/>
            <person name="Ji L."/>
            <person name="Fetter-Pruneda I."/>
            <person name="McKenzie S.K."/>
            <person name="Li C."/>
            <person name="Hu H."/>
            <person name="Zhang G."/>
            <person name="Kronauer D.J."/>
        </authorList>
    </citation>
    <scope>NUCLEOTIDE SEQUENCE [LARGE SCALE GENOMIC DNA]</scope>
</reference>
<feature type="compositionally biased region" description="Basic and acidic residues" evidence="2">
    <location>
        <begin position="336"/>
        <end position="359"/>
    </location>
</feature>
<feature type="compositionally biased region" description="Basic and acidic residues" evidence="2">
    <location>
        <begin position="274"/>
        <end position="286"/>
    </location>
</feature>
<dbReference type="EMBL" id="KK107105">
    <property type="protein sequence ID" value="EZA59568.1"/>
    <property type="molecule type" value="Genomic_DNA"/>
</dbReference>
<proteinExistence type="predicted"/>
<feature type="compositionally biased region" description="Polar residues" evidence="2">
    <location>
        <begin position="116"/>
        <end position="127"/>
    </location>
</feature>
<feature type="compositionally biased region" description="Low complexity" evidence="2">
    <location>
        <begin position="128"/>
        <end position="148"/>
    </location>
</feature>
<name>A0A026WU93_OOCBI</name>
<keyword evidence="4" id="KW-1185">Reference proteome</keyword>
<dbReference type="Proteomes" id="UP000053097">
    <property type="component" value="Unassembled WGS sequence"/>
</dbReference>
<feature type="compositionally biased region" description="Low complexity" evidence="2">
    <location>
        <begin position="36"/>
        <end position="46"/>
    </location>
</feature>
<evidence type="ECO:0000313" key="4">
    <source>
        <dbReference type="Proteomes" id="UP000053097"/>
    </source>
</evidence>
<protein>
    <submittedName>
        <fullName evidence="3">Uncharacterized protein</fullName>
    </submittedName>
</protein>
<feature type="compositionally biased region" description="Basic and acidic residues" evidence="2">
    <location>
        <begin position="625"/>
        <end position="635"/>
    </location>
</feature>